<feature type="compositionally biased region" description="Basic and acidic residues" evidence="1">
    <location>
        <begin position="1"/>
        <end position="16"/>
    </location>
</feature>
<dbReference type="AlphaFoldDB" id="A0A135TIJ3"/>
<comment type="caution">
    <text evidence="2">The sequence shown here is derived from an EMBL/GenBank/DDBJ whole genome shotgun (WGS) entry which is preliminary data.</text>
</comment>
<accession>A0A135TIJ3</accession>
<gene>
    <name evidence="2" type="ORF">CNYM01_01427</name>
</gene>
<name>A0A135TIJ3_9PEZI</name>
<evidence type="ECO:0000313" key="2">
    <source>
        <dbReference type="EMBL" id="KXH47909.1"/>
    </source>
</evidence>
<feature type="region of interest" description="Disordered" evidence="1">
    <location>
        <begin position="1"/>
        <end position="68"/>
    </location>
</feature>
<proteinExistence type="predicted"/>
<organism evidence="2 3">
    <name type="scientific">Colletotrichum nymphaeae SA-01</name>
    <dbReference type="NCBI Taxonomy" id="1460502"/>
    <lineage>
        <taxon>Eukaryota</taxon>
        <taxon>Fungi</taxon>
        <taxon>Dikarya</taxon>
        <taxon>Ascomycota</taxon>
        <taxon>Pezizomycotina</taxon>
        <taxon>Sordariomycetes</taxon>
        <taxon>Hypocreomycetidae</taxon>
        <taxon>Glomerellales</taxon>
        <taxon>Glomerellaceae</taxon>
        <taxon>Colletotrichum</taxon>
        <taxon>Colletotrichum acutatum species complex</taxon>
    </lineage>
</organism>
<dbReference type="EMBL" id="JEMN01001107">
    <property type="protein sequence ID" value="KXH47909.1"/>
    <property type="molecule type" value="Genomic_DNA"/>
</dbReference>
<dbReference type="OrthoDB" id="4848573at2759"/>
<sequence length="849" mass="98034">MDSSSEDHSHDEHHSFSEYIGSEDQSSSENHSIDDHHSAEENQPINDDHPIEEGRPAEETPSESQVQRHSFFQRPANILFGPFINAVSNHEIPLWDTLPQLPRQLSRPLPPLPPSDTESDPTTNVEVLLEELLAQESIQDVEDLCEENPALRKVFKDNMIQVLRKHIAPEAWSDAICCVDRRLKHPGKTARSAFDEDYANGTVADWPPPPEGIVGSISGRARRTISYYLEAFGSAGPQMSKSPCTQRGQWDLTGLCQLVKIIDQLLDRVSQAQKVYDSFEEWEESWQDRRPDELPDERWGPDIAVLKPKFSALCRDDGTENPNNMIYAFERHTAHDEERGPISEGVLMTKTNRAKLQRAFFRLEFIRRAYYQQPFYPRGAEWQSRNDTMVEGVVRGPAGETYKARLARAEEIFKRWDSKDEFVEVICAFKATLNEYAIPVSDLLQAFSDTIEQYLETDEVRRAEAACRKRHQETVWNGDAVGLQWEWNPYDLRQPFLPAWDIPHSDDFFTLRAQLLEDRADLGRQMDECLPAPLARAEFDAWHATIYRSERIRFAPRNKRETENHSKRQPAIEAQPLHAMSRFLTVMCSLPLSFMGEFLVMESHKQARFLKSAYWAIARVRASRCPSFLSGEMRAWCSNPNVVYDKDGNPVLGPHPRLLPEMSVRAASMACVSDTYEFIENDCVGWRLPSHPESQGGWWKWKWDDDRLPAKAWDDLHWQMSFFSTKINNVFRMDDVKWAQVWRSSREFERQVWTGRMMDREVWEGYGDPGRVDGNDCYCRWGSGGCGICVPLPEVELPEWELMTPAEVLEESHVSQFMRQPWSKLPDLQPAVKEVLGRAVHRVEYEEAT</sequence>
<dbReference type="Proteomes" id="UP000070054">
    <property type="component" value="Unassembled WGS sequence"/>
</dbReference>
<protein>
    <submittedName>
        <fullName evidence="2">Uncharacterized protein</fullName>
    </submittedName>
</protein>
<evidence type="ECO:0000313" key="3">
    <source>
        <dbReference type="Proteomes" id="UP000070054"/>
    </source>
</evidence>
<keyword evidence="3" id="KW-1185">Reference proteome</keyword>
<evidence type="ECO:0000256" key="1">
    <source>
        <dbReference type="SAM" id="MobiDB-lite"/>
    </source>
</evidence>
<feature type="compositionally biased region" description="Basic and acidic residues" evidence="1">
    <location>
        <begin position="31"/>
        <end position="58"/>
    </location>
</feature>
<reference evidence="2 3" key="1">
    <citation type="submission" date="2014-02" db="EMBL/GenBank/DDBJ databases">
        <title>The genome sequence of Colletotrichum nymphaeae SA-01.</title>
        <authorList>
            <person name="Baroncelli R."/>
            <person name="Thon M.R."/>
        </authorList>
    </citation>
    <scope>NUCLEOTIDE SEQUENCE [LARGE SCALE GENOMIC DNA]</scope>
    <source>
        <strain evidence="2 3">SA-01</strain>
    </source>
</reference>